<dbReference type="PANTHER" id="PTHR43822">
    <property type="entry name" value="HOMOACONITASE, MITOCHONDRIAL-RELATED"/>
    <property type="match status" value="1"/>
</dbReference>
<dbReference type="InterPro" id="IPR015931">
    <property type="entry name" value="Acnase/IPM_dHydase_lsu_aba_1/3"/>
</dbReference>
<keyword evidence="4" id="KW-0411">Iron-sulfur</keyword>
<keyword evidence="9" id="KW-1185">Reference proteome</keyword>
<dbReference type="EMBL" id="CP053661">
    <property type="protein sequence ID" value="QKD82571.1"/>
    <property type="molecule type" value="Genomic_DNA"/>
</dbReference>
<dbReference type="Pfam" id="PF00694">
    <property type="entry name" value="Aconitase_C"/>
    <property type="match status" value="1"/>
</dbReference>
<dbReference type="PANTHER" id="PTHR43822:SF2">
    <property type="entry name" value="HOMOACONITASE, MITOCHONDRIAL"/>
    <property type="match status" value="1"/>
</dbReference>
<sequence length="598" mass="64212">MNTPENHPENHPTNQSEKVLTLGDDINTDNIIPAKRGTNLDPAHLKRYALEHIIGIDQLMNYDVIEAGANFGCGSSREIAAIALKAAGIREVRARSFADIFYRNSINIGLPLKHLGEAESHPIVAAITQAGGLFAFNQQRLRGDIALPPSDTPRRPMTMAEKLLARASGNAFVQPGEVVFARVDLAMSHDAIAAGVAQLFYQHFGESARIWERDRLVLVADHFIQINDIRVDPKADLLYQQMVQFAEEQGCHLLDVVSPGEAAGICHVLLPERGFVRPGMVIAGTDSHSCTYGAFGCFSTGIGTTDMANLLATGDLWLRVPPTLRICLEGTPAPEISAKDIMLFLLGQLGCDGAIGRVLEFCGGAIARMPMDERMTLANMAVECGALCGLIAPDAVTWEYLAERQREVPSEYLEERLDDEVMAELGRAIASSADAEYERTYTFDLTHLEPQVACPPKPDQVVGISQLGRVPITKAFIGSCTGGKLHDLAEAAAVLNGNRVAPQVSLFVVPASQAVLQQAEVLGYVEILEAAGATILKSGCGACINAGRGVLEAGENGIYATNRNFKGRSGDPTGNNYLASPRVVAVSAIRGYISSQLD</sequence>
<dbReference type="PRINTS" id="PR00415">
    <property type="entry name" value="ACONITASE"/>
</dbReference>
<dbReference type="SUPFAM" id="SSF53732">
    <property type="entry name" value="Aconitase iron-sulfur domain"/>
    <property type="match status" value="1"/>
</dbReference>
<dbReference type="CDD" id="cd01577">
    <property type="entry name" value="IPMI_Swivel"/>
    <property type="match status" value="1"/>
</dbReference>
<dbReference type="NCBIfam" id="TIGR02086">
    <property type="entry name" value="IPMI_arch"/>
    <property type="match status" value="1"/>
</dbReference>
<evidence type="ECO:0000313" key="9">
    <source>
        <dbReference type="Proteomes" id="UP000505210"/>
    </source>
</evidence>
<dbReference type="CDD" id="cd01583">
    <property type="entry name" value="IPMI"/>
    <property type="match status" value="1"/>
</dbReference>
<keyword evidence="1" id="KW-0004">4Fe-4S</keyword>
<reference evidence="8 9" key="1">
    <citation type="submission" date="2020-05" db="EMBL/GenBank/DDBJ databases">
        <title>Complete genome sequence of of a novel Thermoleptolyngbya strain isolated from hot springs of Ganzi, Sichuan China.</title>
        <authorList>
            <person name="Tang J."/>
            <person name="Daroch M."/>
            <person name="Li L."/>
            <person name="Waleron K."/>
            <person name="Waleron M."/>
            <person name="Waleron M."/>
        </authorList>
    </citation>
    <scope>NUCLEOTIDE SEQUENCE [LARGE SCALE GENOMIC DNA]</scope>
    <source>
        <strain evidence="8 9">PKUAC-SCTA183</strain>
    </source>
</reference>
<feature type="domain" description="Aconitase A/isopropylmalate dehydratase small subunit swivel" evidence="7">
    <location>
        <begin position="64"/>
        <end position="112"/>
    </location>
</feature>
<protein>
    <submittedName>
        <fullName evidence="8">3-isopropylmalate dehydratase large subunit</fullName>
        <ecNumber evidence="8">4.2.1.33</ecNumber>
    </submittedName>
</protein>
<organism evidence="8 9">
    <name type="scientific">Thermoleptolyngbya sichuanensis A183</name>
    <dbReference type="NCBI Taxonomy" id="2737172"/>
    <lineage>
        <taxon>Bacteria</taxon>
        <taxon>Bacillati</taxon>
        <taxon>Cyanobacteriota</taxon>
        <taxon>Cyanophyceae</taxon>
        <taxon>Oculatellales</taxon>
        <taxon>Oculatellaceae</taxon>
        <taxon>Thermoleptolyngbya</taxon>
        <taxon>Thermoleptolyngbya sichuanensis</taxon>
    </lineage>
</organism>
<evidence type="ECO:0000259" key="6">
    <source>
        <dbReference type="Pfam" id="PF00330"/>
    </source>
</evidence>
<dbReference type="InterPro" id="IPR033940">
    <property type="entry name" value="IPMI_Swivel"/>
</dbReference>
<accession>A0A6M8BG35</accession>
<keyword evidence="2" id="KW-0479">Metal-binding</keyword>
<dbReference type="InterPro" id="IPR033941">
    <property type="entry name" value="IPMI_cat"/>
</dbReference>
<gene>
    <name evidence="8" type="ORF">HPC62_10565</name>
</gene>
<dbReference type="InterPro" id="IPR006251">
    <property type="entry name" value="Homoacnase/IPMdehydase_lsu"/>
</dbReference>
<dbReference type="NCBIfam" id="TIGR01343">
    <property type="entry name" value="hacA_fam"/>
    <property type="match status" value="1"/>
</dbReference>
<evidence type="ECO:0000256" key="3">
    <source>
        <dbReference type="ARBA" id="ARBA00023004"/>
    </source>
</evidence>
<dbReference type="EC" id="4.2.1.33" evidence="8"/>
<dbReference type="Gene3D" id="3.30.499.10">
    <property type="entry name" value="Aconitase, domain 3"/>
    <property type="match status" value="2"/>
</dbReference>
<keyword evidence="3" id="KW-0408">Iron</keyword>
<dbReference type="InterPro" id="IPR015928">
    <property type="entry name" value="Aconitase/3IPM_dehydase_swvl"/>
</dbReference>
<dbReference type="InterPro" id="IPR036008">
    <property type="entry name" value="Aconitase_4Fe-4S_dom"/>
</dbReference>
<dbReference type="NCBIfam" id="NF001614">
    <property type="entry name" value="PRK00402.1"/>
    <property type="match status" value="1"/>
</dbReference>
<evidence type="ECO:0000313" key="8">
    <source>
        <dbReference type="EMBL" id="QKD82571.1"/>
    </source>
</evidence>
<dbReference type="GO" id="GO:0046872">
    <property type="term" value="F:metal ion binding"/>
    <property type="evidence" value="ECO:0007669"/>
    <property type="project" value="UniProtKB-KW"/>
</dbReference>
<dbReference type="RefSeq" id="WP_172355479.1">
    <property type="nucleotide sequence ID" value="NZ_CP053661.1"/>
</dbReference>
<dbReference type="AlphaFoldDB" id="A0A6M8BG35"/>
<feature type="domain" description="Aconitase/3-isopropylmalate dehydratase large subunit alpha/beta/alpha" evidence="6">
    <location>
        <begin position="218"/>
        <end position="466"/>
    </location>
</feature>
<evidence type="ECO:0000256" key="5">
    <source>
        <dbReference type="ARBA" id="ARBA00023239"/>
    </source>
</evidence>
<dbReference type="GO" id="GO:0009098">
    <property type="term" value="P:L-leucine biosynthetic process"/>
    <property type="evidence" value="ECO:0007669"/>
    <property type="project" value="InterPro"/>
</dbReference>
<evidence type="ECO:0000259" key="7">
    <source>
        <dbReference type="Pfam" id="PF00694"/>
    </source>
</evidence>
<evidence type="ECO:0000256" key="2">
    <source>
        <dbReference type="ARBA" id="ARBA00022723"/>
    </source>
</evidence>
<dbReference type="InterPro" id="IPR001030">
    <property type="entry name" value="Acoase/IPM_deHydtase_lsu_aba"/>
</dbReference>
<dbReference type="KEGG" id="theu:HPC62_10565"/>
<dbReference type="Pfam" id="PF00330">
    <property type="entry name" value="Aconitase"/>
    <property type="match status" value="2"/>
</dbReference>
<proteinExistence type="predicted"/>
<dbReference type="Proteomes" id="UP000505210">
    <property type="component" value="Chromosome"/>
</dbReference>
<name>A0A6M8BG35_9CYAN</name>
<evidence type="ECO:0000256" key="1">
    <source>
        <dbReference type="ARBA" id="ARBA00022485"/>
    </source>
</evidence>
<dbReference type="SUPFAM" id="SSF52016">
    <property type="entry name" value="LeuD/IlvD-like"/>
    <property type="match status" value="1"/>
</dbReference>
<dbReference type="InterPro" id="IPR050067">
    <property type="entry name" value="IPM_dehydratase_rel_enz"/>
</dbReference>
<evidence type="ECO:0000256" key="4">
    <source>
        <dbReference type="ARBA" id="ARBA00023014"/>
    </source>
</evidence>
<dbReference type="InterPro" id="IPR000573">
    <property type="entry name" value="AconitaseA/IPMdHydase_ssu_swvl"/>
</dbReference>
<dbReference type="GO" id="GO:0003861">
    <property type="term" value="F:3-isopropylmalate dehydratase activity"/>
    <property type="evidence" value="ECO:0007669"/>
    <property type="project" value="UniProtKB-EC"/>
</dbReference>
<dbReference type="InterPro" id="IPR011826">
    <property type="entry name" value="HAcnase/IPMdehydase_lsu_prok"/>
</dbReference>
<keyword evidence="5 8" id="KW-0456">Lyase</keyword>
<feature type="domain" description="Aconitase/3-isopropylmalate dehydratase large subunit alpha/beta/alpha" evidence="6">
    <location>
        <begin position="468"/>
        <end position="591"/>
    </location>
</feature>
<dbReference type="Gene3D" id="3.20.19.10">
    <property type="entry name" value="Aconitase, domain 4"/>
    <property type="match status" value="1"/>
</dbReference>
<dbReference type="GO" id="GO:0051539">
    <property type="term" value="F:4 iron, 4 sulfur cluster binding"/>
    <property type="evidence" value="ECO:0007669"/>
    <property type="project" value="UniProtKB-KW"/>
</dbReference>